<accession>A0A0A8Y2W1</accession>
<protein>
    <submittedName>
        <fullName evidence="1">Uncharacterized protein</fullName>
    </submittedName>
</protein>
<sequence length="24" mass="2872">MIKFYKGEQYCRPPKNNPDNVLCN</sequence>
<organism evidence="1">
    <name type="scientific">Arundo donax</name>
    <name type="common">Giant reed</name>
    <name type="synonym">Donax arundinaceus</name>
    <dbReference type="NCBI Taxonomy" id="35708"/>
    <lineage>
        <taxon>Eukaryota</taxon>
        <taxon>Viridiplantae</taxon>
        <taxon>Streptophyta</taxon>
        <taxon>Embryophyta</taxon>
        <taxon>Tracheophyta</taxon>
        <taxon>Spermatophyta</taxon>
        <taxon>Magnoliopsida</taxon>
        <taxon>Liliopsida</taxon>
        <taxon>Poales</taxon>
        <taxon>Poaceae</taxon>
        <taxon>PACMAD clade</taxon>
        <taxon>Arundinoideae</taxon>
        <taxon>Arundineae</taxon>
        <taxon>Arundo</taxon>
    </lineage>
</organism>
<dbReference type="AlphaFoldDB" id="A0A0A8Y2W1"/>
<reference evidence="1" key="1">
    <citation type="submission" date="2014-09" db="EMBL/GenBank/DDBJ databases">
        <authorList>
            <person name="Magalhaes I.L.F."/>
            <person name="Oliveira U."/>
            <person name="Santos F.R."/>
            <person name="Vidigal T.H.D.A."/>
            <person name="Brescovit A.D."/>
            <person name="Santos A.J."/>
        </authorList>
    </citation>
    <scope>NUCLEOTIDE SEQUENCE</scope>
    <source>
        <tissue evidence="1">Shoot tissue taken approximately 20 cm above the soil surface</tissue>
    </source>
</reference>
<evidence type="ECO:0000313" key="1">
    <source>
        <dbReference type="EMBL" id="JAD20571.1"/>
    </source>
</evidence>
<name>A0A0A8Y2W1_ARUDO</name>
<proteinExistence type="predicted"/>
<reference evidence="1" key="2">
    <citation type="journal article" date="2015" name="Data Brief">
        <title>Shoot transcriptome of the giant reed, Arundo donax.</title>
        <authorList>
            <person name="Barrero R.A."/>
            <person name="Guerrero F.D."/>
            <person name="Moolhuijzen P."/>
            <person name="Goolsby J.A."/>
            <person name="Tidwell J."/>
            <person name="Bellgard S.E."/>
            <person name="Bellgard M.I."/>
        </authorList>
    </citation>
    <scope>NUCLEOTIDE SEQUENCE</scope>
    <source>
        <tissue evidence="1">Shoot tissue taken approximately 20 cm above the soil surface</tissue>
    </source>
</reference>
<dbReference type="EMBL" id="GBRH01277324">
    <property type="protein sequence ID" value="JAD20571.1"/>
    <property type="molecule type" value="Transcribed_RNA"/>
</dbReference>